<evidence type="ECO:0000313" key="2">
    <source>
        <dbReference type="EMBL" id="SEP96066.1"/>
    </source>
</evidence>
<proteinExistence type="predicted"/>
<name>A0A1H9C4D1_9SPIR</name>
<dbReference type="Gene3D" id="3.80.10.10">
    <property type="entry name" value="Ribonuclease Inhibitor"/>
    <property type="match status" value="1"/>
</dbReference>
<evidence type="ECO:0000313" key="3">
    <source>
        <dbReference type="Proteomes" id="UP000182360"/>
    </source>
</evidence>
<dbReference type="PROSITE" id="PS51257">
    <property type="entry name" value="PROKAR_LIPOPROTEIN"/>
    <property type="match status" value="1"/>
</dbReference>
<dbReference type="RefSeq" id="WP_083379661.1">
    <property type="nucleotide sequence ID" value="NZ_FOFU01000002.1"/>
</dbReference>
<organism evidence="2 3">
    <name type="scientific">Treponema bryantii</name>
    <dbReference type="NCBI Taxonomy" id="163"/>
    <lineage>
        <taxon>Bacteria</taxon>
        <taxon>Pseudomonadati</taxon>
        <taxon>Spirochaetota</taxon>
        <taxon>Spirochaetia</taxon>
        <taxon>Spirochaetales</taxon>
        <taxon>Treponemataceae</taxon>
        <taxon>Treponema</taxon>
    </lineage>
</organism>
<feature type="signal peptide" evidence="1">
    <location>
        <begin position="1"/>
        <end position="23"/>
    </location>
</feature>
<dbReference type="OrthoDB" id="361769at2"/>
<protein>
    <submittedName>
        <fullName evidence="2">Leucine rich repeat-containing protein</fullName>
    </submittedName>
</protein>
<dbReference type="SUPFAM" id="SSF52058">
    <property type="entry name" value="L domain-like"/>
    <property type="match status" value="1"/>
</dbReference>
<keyword evidence="3" id="KW-1185">Reference proteome</keyword>
<feature type="chain" id="PRO_5010318443" evidence="1">
    <location>
        <begin position="24"/>
        <end position="1006"/>
    </location>
</feature>
<dbReference type="EMBL" id="FOFU01000002">
    <property type="protein sequence ID" value="SEP96066.1"/>
    <property type="molecule type" value="Genomic_DNA"/>
</dbReference>
<dbReference type="Pfam" id="PF13306">
    <property type="entry name" value="LRR_5"/>
    <property type="match status" value="1"/>
</dbReference>
<sequence length="1006" mass="114075">MKRIFSSCLMLLFILMISGCAGAYNDYKEKNTGSVSLNVGQIAQSVLQANRSISREGDEKDFIEPWQCISSAVLKINVETKGDYKTSETKELSFNYAKYMGFVEDYSDEPVTSDKPVEEENYLETTFKDEVIELKIPVGKTISIDMTVDQELSWDENKLEQFYNQLLTEMENSGASEEEIDKFTFASFKESLDLQFNGEMGIRLKGTSGEITVHEGENPVTITLKEVPYNGGEEIERKYYLIHLQSQNAATLTYEEPISFEYMSIDEDGARLKAICYYYEPVGYFINEEKSDQDWKEDDFGNLYMDIYFDYNEEAKKEGLYQTVGLDNIENRYTITLYSAKNQTDFGIYMIANSDGLQVSYGEWKDISGTDAKIPSFEFTENLYLNDLNGLSFAEDNTLTYSDMSDGFRFKSANGKEIDFGKLEPFNGEITEYYQYYNIYLQEPGAETSVVYKEPVELPYIEDAYGAELTEYVYRNCNIFGWYYDNEGEWITNGYLIYKDVYFYYDESKIMELSYQSRGMTDEEESYLLSMYALKNNSGEGIYLIEKIDNENIGYSYGKWESTAAGASPLTSIEFTEELAYNFISDCIGFAPNSGNQNIQVFNGTSSFNFASTNDVTIKFESLVTATPVNGSGAINPLLPNQFTITIASAEETYYLNKGTIDFKLTDADGQEIDVSNVFWEYEISHGKTTIPDNGTYYTYENPGSLELKNLPASGTYQINVFVTPTNQDYENYEMANAVFNVTVDDKLLLEFNLSSCYVENEFTSDFQNLVDSHNAKIVLQGEINEEYGIFLAKLKAAIYHPENPDDPVYNLYDLDLSQVTTTNTDNEEQGYFSNCLALHSIIFPEDFTTVNNWSFNDCINLEKIELGTAVAIIGTSTFSGCTNLSSVVIPETAQLKVIDSSAFEGDTALTSLTLPASVIALGDRAIDRIESLTLLDENGTWWYIEDDELRNAWISWWENPDEADPPNENADGTLDGIDGIDPSWSLAEKILYAVNEKNCLLFCQK</sequence>
<keyword evidence="1" id="KW-0732">Signal</keyword>
<gene>
    <name evidence="2" type="ORF">SAMN04487977_10243</name>
</gene>
<dbReference type="AlphaFoldDB" id="A0A1H9C4D1"/>
<accession>A0A1H9C4D1</accession>
<dbReference type="InterPro" id="IPR026906">
    <property type="entry name" value="LRR_5"/>
</dbReference>
<dbReference type="InterPro" id="IPR032675">
    <property type="entry name" value="LRR_dom_sf"/>
</dbReference>
<reference evidence="2 3" key="1">
    <citation type="submission" date="2016-10" db="EMBL/GenBank/DDBJ databases">
        <authorList>
            <person name="de Groot N.N."/>
        </authorList>
    </citation>
    <scope>NUCLEOTIDE SEQUENCE [LARGE SCALE GENOMIC DNA]</scope>
    <source>
        <strain evidence="2 3">B25</strain>
    </source>
</reference>
<dbReference type="Proteomes" id="UP000182360">
    <property type="component" value="Unassembled WGS sequence"/>
</dbReference>
<evidence type="ECO:0000256" key="1">
    <source>
        <dbReference type="SAM" id="SignalP"/>
    </source>
</evidence>